<dbReference type="SUPFAM" id="SSF69572">
    <property type="entry name" value="Activating enzymes of the ubiquitin-like proteins"/>
    <property type="match status" value="1"/>
</dbReference>
<dbReference type="OrthoDB" id="63188at2157"/>
<dbReference type="AlphaFoldDB" id="A0A1H7IKM9"/>
<gene>
    <name evidence="1" type="ORF">SAMN05216439_1248</name>
</gene>
<dbReference type="STRING" id="190974.SAMN05216439_1248"/>
<dbReference type="InterPro" id="IPR012028">
    <property type="entry name" value="UCP006529_dinclt"/>
</dbReference>
<organism evidence="1 2">
    <name type="scientific">Methanobrevibacter gottschalkii</name>
    <dbReference type="NCBI Taxonomy" id="190974"/>
    <lineage>
        <taxon>Archaea</taxon>
        <taxon>Methanobacteriati</taxon>
        <taxon>Methanobacteriota</taxon>
        <taxon>Methanomada group</taxon>
        <taxon>Methanobacteria</taxon>
        <taxon>Methanobacteriales</taxon>
        <taxon>Methanobacteriaceae</taxon>
        <taxon>Methanobrevibacter</taxon>
    </lineage>
</organism>
<evidence type="ECO:0000313" key="1">
    <source>
        <dbReference type="EMBL" id="SEK62277.1"/>
    </source>
</evidence>
<dbReference type="Proteomes" id="UP000199506">
    <property type="component" value="Unassembled WGS sequence"/>
</dbReference>
<dbReference type="Gene3D" id="3.40.50.720">
    <property type="entry name" value="NAD(P)-binding Rossmann-like Domain"/>
    <property type="match status" value="1"/>
</dbReference>
<dbReference type="RefSeq" id="WP_069575095.1">
    <property type="nucleotide sequence ID" value="NZ_FOAK01000003.1"/>
</dbReference>
<dbReference type="InterPro" id="IPR035985">
    <property type="entry name" value="Ubiquitin-activating_enz"/>
</dbReference>
<dbReference type="GO" id="GO:0008641">
    <property type="term" value="F:ubiquitin-like modifier activating enzyme activity"/>
    <property type="evidence" value="ECO:0007669"/>
    <property type="project" value="InterPro"/>
</dbReference>
<protein>
    <submittedName>
        <fullName evidence="1">Predicted dinucleotide-utilizing enzyme of the ThiF/HesA family</fullName>
    </submittedName>
</protein>
<evidence type="ECO:0000313" key="2">
    <source>
        <dbReference type="Proteomes" id="UP000199506"/>
    </source>
</evidence>
<accession>A0A1H7IKM9</accession>
<reference evidence="1 2" key="1">
    <citation type="submission" date="2016-10" db="EMBL/GenBank/DDBJ databases">
        <authorList>
            <person name="de Groot N.N."/>
        </authorList>
    </citation>
    <scope>NUCLEOTIDE SEQUENCE [LARGE SCALE GENOMIC DNA]</scope>
    <source>
        <strain evidence="1 2">DSM 11978</strain>
    </source>
</reference>
<sequence length="216" mass="24025">MIDEIQKMEDLQVPKGRIDLIGCGRLGLRIAINLIQIHRGGPKVIGAFDGQKISDGDIIFKLYGAELDESKPDFIKRLCTHDKEFRKIEVHNEYINDDNLDLITGDVIIIVIAGGNTIPTASKIIKHAQKKGAKTISTAGIFGFGNEHIEIKDISEYDNNNPAIEELRAQGVTENHLVLTTNKLIRDNEPVTPYTLDEVAKLITICSLKLLKDQND</sequence>
<dbReference type="PIRSF" id="PIRSF006529">
    <property type="entry name" value="UCP006529_dinclt"/>
    <property type="match status" value="1"/>
</dbReference>
<proteinExistence type="predicted"/>
<dbReference type="EMBL" id="FOAK01000003">
    <property type="protein sequence ID" value="SEK62277.1"/>
    <property type="molecule type" value="Genomic_DNA"/>
</dbReference>
<name>A0A1H7IKM9_9EURY</name>